<dbReference type="Proteomes" id="UP000018466">
    <property type="component" value="Unassembled WGS sequence"/>
</dbReference>
<comment type="caution">
    <text evidence="1">The sequence shown here is derived from an EMBL/GenBank/DDBJ whole genome shotgun (WGS) entry which is preliminary data.</text>
</comment>
<protein>
    <recommendedName>
        <fullName evidence="3">FeoB-associated Cys-rich membrane protein</fullName>
    </recommendedName>
</protein>
<evidence type="ECO:0000313" key="2">
    <source>
        <dbReference type="Proteomes" id="UP000018466"/>
    </source>
</evidence>
<reference evidence="1 2" key="1">
    <citation type="submission" date="2011-10" db="EMBL/GenBank/DDBJ databases">
        <title>The Genome Sequence of Lachnospiraceae bacterium ACC2.</title>
        <authorList>
            <consortium name="The Broad Institute Genome Sequencing Platform"/>
            <person name="Earl A."/>
            <person name="Ward D."/>
            <person name="Feldgarden M."/>
            <person name="Gevers D."/>
            <person name="Sizova M."/>
            <person name="Hazen A."/>
            <person name="Epstein S."/>
            <person name="Young S.K."/>
            <person name="Zeng Q."/>
            <person name="Gargeya S."/>
            <person name="Fitzgerald M."/>
            <person name="Haas B."/>
            <person name="Abouelleil A."/>
            <person name="Alvarado L."/>
            <person name="Arachchi H.M."/>
            <person name="Berlin A."/>
            <person name="Brown A."/>
            <person name="Chapman S.B."/>
            <person name="Chen Z."/>
            <person name="Dunbar C."/>
            <person name="Freedman E."/>
            <person name="Gearin G."/>
            <person name="Goldberg J."/>
            <person name="Griggs A."/>
            <person name="Gujja S."/>
            <person name="Heiman D."/>
            <person name="Howarth C."/>
            <person name="Larson L."/>
            <person name="Lui A."/>
            <person name="MacDonald P.J.P."/>
            <person name="Montmayeur A."/>
            <person name="Murphy C."/>
            <person name="Neiman D."/>
            <person name="Pearson M."/>
            <person name="Priest M."/>
            <person name="Roberts A."/>
            <person name="Saif S."/>
            <person name="Shea T."/>
            <person name="Shenoy N."/>
            <person name="Sisk P."/>
            <person name="Stolte C."/>
            <person name="Sykes S."/>
            <person name="Wortman J."/>
            <person name="Nusbaum C."/>
            <person name="Birren B."/>
        </authorList>
    </citation>
    <scope>NUCLEOTIDE SEQUENCE [LARGE SCALE GENOMIC DNA]</scope>
    <source>
        <strain evidence="1 2">ACC2</strain>
    </source>
</reference>
<name>A0AA36Y6X4_9FIRM</name>
<accession>A0AA36Y6X4</accession>
<dbReference type="RefSeq" id="WP_009531845.1">
    <property type="nucleotide sequence ID" value="NZ_CAJPPX010000056.1"/>
</dbReference>
<dbReference type="EMBL" id="AGEL01000001">
    <property type="protein sequence ID" value="EHO18688.1"/>
    <property type="molecule type" value="Genomic_DNA"/>
</dbReference>
<evidence type="ECO:0008006" key="3">
    <source>
        <dbReference type="Google" id="ProtNLM"/>
    </source>
</evidence>
<gene>
    <name evidence="1" type="ORF">HMPREF9623_00010</name>
</gene>
<dbReference type="GeneID" id="86939807"/>
<proteinExistence type="predicted"/>
<evidence type="ECO:0000313" key="1">
    <source>
        <dbReference type="EMBL" id="EHO18688.1"/>
    </source>
</evidence>
<keyword evidence="2" id="KW-1185">Reference proteome</keyword>
<dbReference type="AlphaFoldDB" id="A0AA36Y6X4"/>
<sequence length="72" mass="7617">MNPASIIVFLILLGLIGLAVRYCMRHGSCDACSGSCGSGHDSGHHCAPTGCSSCSHLEEEKAAVPERFRLKK</sequence>
<organism evidence="1 2">
    <name type="scientific">Stomatobaculum longum</name>
    <dbReference type="NCBI Taxonomy" id="796942"/>
    <lineage>
        <taxon>Bacteria</taxon>
        <taxon>Bacillati</taxon>
        <taxon>Bacillota</taxon>
        <taxon>Clostridia</taxon>
        <taxon>Lachnospirales</taxon>
        <taxon>Lachnospiraceae</taxon>
        <taxon>Stomatobaculum</taxon>
    </lineage>
</organism>